<dbReference type="PANTHER" id="PTHR43025">
    <property type="entry name" value="MONOGALACTOSYLDIACYLGLYCEROL SYNTHASE"/>
    <property type="match status" value="1"/>
</dbReference>
<comment type="caution">
    <text evidence="7">The sequence shown here is derived from an EMBL/GenBank/DDBJ whole genome shotgun (WGS) entry which is preliminary data.</text>
</comment>
<keyword evidence="3" id="KW-0328">Glycosyltransferase</keyword>
<dbReference type="InterPro" id="IPR050519">
    <property type="entry name" value="Glycosyltransf_28_UgtP"/>
</dbReference>
<dbReference type="GO" id="GO:0016758">
    <property type="term" value="F:hexosyltransferase activity"/>
    <property type="evidence" value="ECO:0007669"/>
    <property type="project" value="InterPro"/>
</dbReference>
<dbReference type="AlphaFoldDB" id="A0A0F9BV74"/>
<reference evidence="7" key="1">
    <citation type="journal article" date="2015" name="Nature">
        <title>Complex archaea that bridge the gap between prokaryotes and eukaryotes.</title>
        <authorList>
            <person name="Spang A."/>
            <person name="Saw J.H."/>
            <person name="Jorgensen S.L."/>
            <person name="Zaremba-Niedzwiedzka K."/>
            <person name="Martijn J."/>
            <person name="Lind A.E."/>
            <person name="van Eijk R."/>
            <person name="Schleper C."/>
            <person name="Guy L."/>
            <person name="Ettema T.J."/>
        </authorList>
    </citation>
    <scope>NUCLEOTIDE SEQUENCE</scope>
</reference>
<dbReference type="GO" id="GO:0016020">
    <property type="term" value="C:membrane"/>
    <property type="evidence" value="ECO:0007669"/>
    <property type="project" value="UniProtKB-SubCell"/>
</dbReference>
<protein>
    <recommendedName>
        <fullName evidence="8">Diacylglycerol glucosyltransferase N-terminal domain-containing protein</fullName>
    </recommendedName>
</protein>
<comment type="subcellular location">
    <subcellularLocation>
        <location evidence="1">Membrane</location>
    </subcellularLocation>
</comment>
<evidence type="ECO:0000256" key="3">
    <source>
        <dbReference type="ARBA" id="ARBA00022676"/>
    </source>
</evidence>
<dbReference type="SUPFAM" id="SSF53756">
    <property type="entry name" value="UDP-Glycosyltransferase/glycogen phosphorylase"/>
    <property type="match status" value="1"/>
</dbReference>
<gene>
    <name evidence="7" type="ORF">LCGC14_2402080</name>
</gene>
<sequence length="375" mass="43296">MKGPHRKLRVLLLYMAAATGHRQAAEAIRQALKEFYPEVEVKSENLFRHGNSLVRRLLKDLYNTVIKVTPWFWNFIWDSKEIYWLTYGLTNLLYRLNYLKLYKKVFLPFRPQVVICTHSVACALSSVIKRVKKENYLLAAVPTDFCIHPYWFYENVDIYFLPHKELKEKLVGEGIDLKKIRITGIPTSPNFSKSYDSKELKKKWELKEGLFTILLMGGGQGVGSLREIVFSLDSSDLPLQLLVVTGANRRLRRELDGIRTKIGLLLKLFGYTRQVDELMEVSDLLISKPGGLTTAEALVKELPLGIVDSLAGQERRNKQLLLRKEIAFELNSREAIIRLINNLKDNSFDLESWRKRVRKLACPRAAEKIAQTVME</sequence>
<dbReference type="Pfam" id="PF06925">
    <property type="entry name" value="MGDG_synth"/>
    <property type="match status" value="1"/>
</dbReference>
<evidence type="ECO:0008006" key="8">
    <source>
        <dbReference type="Google" id="ProtNLM"/>
    </source>
</evidence>
<evidence type="ECO:0000256" key="4">
    <source>
        <dbReference type="ARBA" id="ARBA00022679"/>
    </source>
</evidence>
<keyword evidence="4" id="KW-0808">Transferase</keyword>
<organism evidence="7">
    <name type="scientific">marine sediment metagenome</name>
    <dbReference type="NCBI Taxonomy" id="412755"/>
    <lineage>
        <taxon>unclassified sequences</taxon>
        <taxon>metagenomes</taxon>
        <taxon>ecological metagenomes</taxon>
    </lineage>
</organism>
<evidence type="ECO:0000313" key="7">
    <source>
        <dbReference type="EMBL" id="KKL25759.1"/>
    </source>
</evidence>
<dbReference type="PANTHER" id="PTHR43025:SF3">
    <property type="entry name" value="MONOGALACTOSYLDIACYLGLYCEROL SYNTHASE 1, CHLOROPLASTIC"/>
    <property type="match status" value="1"/>
</dbReference>
<comment type="similarity">
    <text evidence="2">Belongs to the glycosyltransferase 28 family.</text>
</comment>
<dbReference type="EMBL" id="LAZR01036096">
    <property type="protein sequence ID" value="KKL25759.1"/>
    <property type="molecule type" value="Genomic_DNA"/>
</dbReference>
<accession>A0A0F9BV74</accession>
<feature type="non-terminal residue" evidence="7">
    <location>
        <position position="375"/>
    </location>
</feature>
<feature type="domain" description="Glycosyl transferase family 28 C-terminal" evidence="5">
    <location>
        <begin position="212"/>
        <end position="345"/>
    </location>
</feature>
<evidence type="ECO:0000256" key="2">
    <source>
        <dbReference type="ARBA" id="ARBA00006962"/>
    </source>
</evidence>
<proteinExistence type="inferred from homology"/>
<evidence type="ECO:0000256" key="1">
    <source>
        <dbReference type="ARBA" id="ARBA00004370"/>
    </source>
</evidence>
<dbReference type="InterPro" id="IPR009695">
    <property type="entry name" value="Diacylglyc_glucosyltr_N"/>
</dbReference>
<evidence type="ECO:0000259" key="6">
    <source>
        <dbReference type="Pfam" id="PF06925"/>
    </source>
</evidence>
<dbReference type="InterPro" id="IPR007235">
    <property type="entry name" value="Glyco_trans_28_C"/>
</dbReference>
<evidence type="ECO:0000259" key="5">
    <source>
        <dbReference type="Pfam" id="PF04101"/>
    </source>
</evidence>
<name>A0A0F9BV74_9ZZZZ</name>
<dbReference type="GO" id="GO:0009247">
    <property type="term" value="P:glycolipid biosynthetic process"/>
    <property type="evidence" value="ECO:0007669"/>
    <property type="project" value="InterPro"/>
</dbReference>
<dbReference type="Pfam" id="PF04101">
    <property type="entry name" value="Glyco_tran_28_C"/>
    <property type="match status" value="1"/>
</dbReference>
<dbReference type="Gene3D" id="3.40.50.2000">
    <property type="entry name" value="Glycogen Phosphorylase B"/>
    <property type="match status" value="1"/>
</dbReference>
<feature type="domain" description="Diacylglycerol glucosyltransferase N-terminal" evidence="6">
    <location>
        <begin position="21"/>
        <end position="186"/>
    </location>
</feature>